<organism evidence="6 7">
    <name type="scientific">Vicia faba</name>
    <name type="common">Broad bean</name>
    <name type="synonym">Faba vulgaris</name>
    <dbReference type="NCBI Taxonomy" id="3906"/>
    <lineage>
        <taxon>Eukaryota</taxon>
        <taxon>Viridiplantae</taxon>
        <taxon>Streptophyta</taxon>
        <taxon>Embryophyta</taxon>
        <taxon>Tracheophyta</taxon>
        <taxon>Spermatophyta</taxon>
        <taxon>Magnoliopsida</taxon>
        <taxon>eudicotyledons</taxon>
        <taxon>Gunneridae</taxon>
        <taxon>Pentapetalae</taxon>
        <taxon>rosids</taxon>
        <taxon>fabids</taxon>
        <taxon>Fabales</taxon>
        <taxon>Fabaceae</taxon>
        <taxon>Papilionoideae</taxon>
        <taxon>50 kb inversion clade</taxon>
        <taxon>NPAAA clade</taxon>
        <taxon>Hologalegina</taxon>
        <taxon>IRL clade</taxon>
        <taxon>Fabeae</taxon>
        <taxon>Vicia</taxon>
    </lineage>
</organism>
<feature type="signal peptide" evidence="5">
    <location>
        <begin position="1"/>
        <end position="25"/>
    </location>
</feature>
<keyword evidence="3" id="KW-0442">Lipid degradation</keyword>
<gene>
    <name evidence="6" type="ORF">VFH_IV198520</name>
</gene>
<dbReference type="SUPFAM" id="SSF52266">
    <property type="entry name" value="SGNH hydrolase"/>
    <property type="match status" value="1"/>
</dbReference>
<dbReference type="InterPro" id="IPR001087">
    <property type="entry name" value="GDSL"/>
</dbReference>
<reference evidence="6 7" key="1">
    <citation type="submission" date="2023-01" db="EMBL/GenBank/DDBJ databases">
        <authorList>
            <person name="Kreplak J."/>
        </authorList>
    </citation>
    <scope>NUCLEOTIDE SEQUENCE [LARGE SCALE GENOMIC DNA]</scope>
</reference>
<keyword evidence="4" id="KW-0443">Lipid metabolism</keyword>
<keyword evidence="7" id="KW-1185">Reference proteome</keyword>
<dbReference type="EMBL" id="OX451739">
    <property type="protein sequence ID" value="CAI8610784.1"/>
    <property type="molecule type" value="Genomic_DNA"/>
</dbReference>
<accession>A0AAV1AK88</accession>
<dbReference type="Proteomes" id="UP001157006">
    <property type="component" value="Chromosome 4"/>
</dbReference>
<dbReference type="Pfam" id="PF00657">
    <property type="entry name" value="Lipase_GDSL"/>
    <property type="match status" value="1"/>
</dbReference>
<evidence type="ECO:0000256" key="3">
    <source>
        <dbReference type="ARBA" id="ARBA00022963"/>
    </source>
</evidence>
<keyword evidence="5" id="KW-0732">Signal</keyword>
<feature type="chain" id="PRO_5043538829" description="GDSL esterase/lipase" evidence="5">
    <location>
        <begin position="26"/>
        <end position="356"/>
    </location>
</feature>
<dbReference type="PANTHER" id="PTHR46020">
    <property type="entry name" value="OSJNBB0059K02.9 PROTEIN"/>
    <property type="match status" value="1"/>
</dbReference>
<comment type="similarity">
    <text evidence="1">Belongs to the 'GDSL' lipolytic enzyme family.</text>
</comment>
<name>A0AAV1AK88_VICFA</name>
<dbReference type="InterPro" id="IPR036514">
    <property type="entry name" value="SGNH_hydro_sf"/>
</dbReference>
<evidence type="ECO:0000313" key="7">
    <source>
        <dbReference type="Proteomes" id="UP001157006"/>
    </source>
</evidence>
<keyword evidence="2" id="KW-0378">Hydrolase</keyword>
<evidence type="ECO:0000256" key="1">
    <source>
        <dbReference type="ARBA" id="ARBA00008668"/>
    </source>
</evidence>
<evidence type="ECO:0000256" key="4">
    <source>
        <dbReference type="ARBA" id="ARBA00023098"/>
    </source>
</evidence>
<evidence type="ECO:0000256" key="2">
    <source>
        <dbReference type="ARBA" id="ARBA00022801"/>
    </source>
</evidence>
<protein>
    <recommendedName>
        <fullName evidence="8">GDSL esterase/lipase</fullName>
    </recommendedName>
</protein>
<sequence length="356" mass="40459">MDFFPFLLSFIFIILHLSGQRVVRGEDDIQHHHHKEPITKLFVFGDSYVDTGNLNKKGFAPSWKQPYGVTFPGKPSGRFSDGRVLTDYIAEYLNVKLPASYSKREYVAPHQLKNGMSFAFCGTGVFETLNQGPNMTTQIDFFQKEIEDKVFTASDFINSVALVSVAINDYNCYTTKNGSIEGLPSFISSVVNQTIKNVIRIKELGVKKVIISNLLPLGCLPYETTLSSFKQCNETTNNLIVTYHNTLLTEAVKKLNQQIEDHSSSLFIVLDIYDSFMWVLKHPSTYNINNELEPCCIGVSSKYFCGMLMEKVKMYKVCENPESALFWDMGHPTDAGWHAVYTRLRIMNALENIYDH</sequence>
<evidence type="ECO:0000256" key="5">
    <source>
        <dbReference type="SAM" id="SignalP"/>
    </source>
</evidence>
<evidence type="ECO:0000313" key="6">
    <source>
        <dbReference type="EMBL" id="CAI8610784.1"/>
    </source>
</evidence>
<dbReference type="GO" id="GO:0016042">
    <property type="term" value="P:lipid catabolic process"/>
    <property type="evidence" value="ECO:0007669"/>
    <property type="project" value="UniProtKB-KW"/>
</dbReference>
<dbReference type="Gene3D" id="3.40.50.1110">
    <property type="entry name" value="SGNH hydrolase"/>
    <property type="match status" value="1"/>
</dbReference>
<evidence type="ECO:0008006" key="8">
    <source>
        <dbReference type="Google" id="ProtNLM"/>
    </source>
</evidence>
<dbReference type="AlphaFoldDB" id="A0AAV1AK88"/>
<proteinExistence type="inferred from homology"/>
<dbReference type="GO" id="GO:0016788">
    <property type="term" value="F:hydrolase activity, acting on ester bonds"/>
    <property type="evidence" value="ECO:0007669"/>
    <property type="project" value="InterPro"/>
</dbReference>
<dbReference type="PANTHER" id="PTHR46020:SF32">
    <property type="entry name" value="GDSL ESTERASE_LIPASE"/>
    <property type="match status" value="1"/>
</dbReference>